<gene>
    <name evidence="7" type="ORF">EPL05_23670</name>
</gene>
<sequence length="333" mass="38303">MKWIHRFLSHFKFYHYITDWAKSVYIPGFRPLPLYTVIIFFIEEIQKTSLTNRAAALAYNFMLALFPAIIFLFTLIAYIPVTDFQRDLLSVFAEIMPTNAYEAFKTTIEDIIKNQNGKLLSIGFITALYFATNGVSNLMQAFNKSSLILETRTWLKRRVIALLLTVVISIALLIAIVIMIAGQAVIGFIQDKFYSNSHYWFYLIALSRWIIILVIFFVSICILYRYGPSNKRKWKFINPGSILATSLAILTSIGFTYYTNNFSSYNKVYGSIGTLIVVMIYLYLNSLILLIGFELNASVDLSKRNIRIVKPRYNSFRSPKTAISQAKTNIPHK</sequence>
<feature type="transmembrane region" description="Helical" evidence="6">
    <location>
        <begin position="119"/>
        <end position="139"/>
    </location>
</feature>
<dbReference type="NCBIfam" id="TIGR00765">
    <property type="entry name" value="yihY_not_rbn"/>
    <property type="match status" value="1"/>
</dbReference>
<evidence type="ECO:0000256" key="2">
    <source>
        <dbReference type="ARBA" id="ARBA00022475"/>
    </source>
</evidence>
<feature type="transmembrane region" description="Helical" evidence="6">
    <location>
        <begin position="236"/>
        <end position="258"/>
    </location>
</feature>
<feature type="transmembrane region" description="Helical" evidence="6">
    <location>
        <begin position="201"/>
        <end position="224"/>
    </location>
</feature>
<dbReference type="PANTHER" id="PTHR30213">
    <property type="entry name" value="INNER MEMBRANE PROTEIN YHJD"/>
    <property type="match status" value="1"/>
</dbReference>
<evidence type="ECO:0000256" key="6">
    <source>
        <dbReference type="SAM" id="Phobius"/>
    </source>
</evidence>
<feature type="transmembrane region" description="Helical" evidence="6">
    <location>
        <begin position="160"/>
        <end position="189"/>
    </location>
</feature>
<keyword evidence="4 6" id="KW-1133">Transmembrane helix</keyword>
<evidence type="ECO:0000256" key="1">
    <source>
        <dbReference type="ARBA" id="ARBA00004651"/>
    </source>
</evidence>
<comment type="caution">
    <text evidence="7">The sequence shown here is derived from an EMBL/GenBank/DDBJ whole genome shotgun (WGS) entry which is preliminary data.</text>
</comment>
<dbReference type="InterPro" id="IPR017039">
    <property type="entry name" value="Virul_fac_BrkB"/>
</dbReference>
<evidence type="ECO:0000256" key="5">
    <source>
        <dbReference type="ARBA" id="ARBA00023136"/>
    </source>
</evidence>
<feature type="transmembrane region" description="Helical" evidence="6">
    <location>
        <begin position="270"/>
        <end position="293"/>
    </location>
</feature>
<feature type="transmembrane region" description="Helical" evidence="6">
    <location>
        <begin position="54"/>
        <end position="79"/>
    </location>
</feature>
<dbReference type="AlphaFoldDB" id="A0A444MHB5"/>
<evidence type="ECO:0000313" key="7">
    <source>
        <dbReference type="EMBL" id="RWY46048.1"/>
    </source>
</evidence>
<dbReference type="GO" id="GO:0005886">
    <property type="term" value="C:plasma membrane"/>
    <property type="evidence" value="ECO:0007669"/>
    <property type="project" value="UniProtKB-SubCell"/>
</dbReference>
<keyword evidence="3 6" id="KW-0812">Transmembrane</keyword>
<reference evidence="7 8" key="1">
    <citation type="submission" date="2019-01" db="EMBL/GenBank/DDBJ databases">
        <title>Mucilaginibacter antarcticum sp. nov., isolated from antarctic soil.</title>
        <authorList>
            <person name="Yan Y.-Q."/>
            <person name="Du Z.-J."/>
        </authorList>
    </citation>
    <scope>NUCLEOTIDE SEQUENCE [LARGE SCALE GENOMIC DNA]</scope>
    <source>
        <strain evidence="7 8">F01003</strain>
    </source>
</reference>
<protein>
    <submittedName>
        <fullName evidence="7">YihY/virulence factor BrkB family protein</fullName>
    </submittedName>
</protein>
<keyword evidence="8" id="KW-1185">Reference proteome</keyword>
<evidence type="ECO:0000313" key="8">
    <source>
        <dbReference type="Proteomes" id="UP000286701"/>
    </source>
</evidence>
<dbReference type="OrthoDB" id="977385at2"/>
<name>A0A444MHB5_9SPHI</name>
<dbReference type="Pfam" id="PF03631">
    <property type="entry name" value="Virul_fac_BrkB"/>
    <property type="match status" value="1"/>
</dbReference>
<evidence type="ECO:0000256" key="3">
    <source>
        <dbReference type="ARBA" id="ARBA00022692"/>
    </source>
</evidence>
<organism evidence="7 8">
    <name type="scientific">Mucilaginibacter gilvus</name>
    <dbReference type="NCBI Taxonomy" id="2305909"/>
    <lineage>
        <taxon>Bacteria</taxon>
        <taxon>Pseudomonadati</taxon>
        <taxon>Bacteroidota</taxon>
        <taxon>Sphingobacteriia</taxon>
        <taxon>Sphingobacteriales</taxon>
        <taxon>Sphingobacteriaceae</taxon>
        <taxon>Mucilaginibacter</taxon>
    </lineage>
</organism>
<dbReference type="EMBL" id="SBIW01000031">
    <property type="protein sequence ID" value="RWY46048.1"/>
    <property type="molecule type" value="Genomic_DNA"/>
</dbReference>
<comment type="subcellular location">
    <subcellularLocation>
        <location evidence="1">Cell membrane</location>
        <topology evidence="1">Multi-pass membrane protein</topology>
    </subcellularLocation>
</comment>
<accession>A0A444MHB5</accession>
<proteinExistence type="predicted"/>
<keyword evidence="2" id="KW-1003">Cell membrane</keyword>
<keyword evidence="5 6" id="KW-0472">Membrane</keyword>
<dbReference type="Proteomes" id="UP000286701">
    <property type="component" value="Unassembled WGS sequence"/>
</dbReference>
<dbReference type="PANTHER" id="PTHR30213:SF0">
    <property type="entry name" value="UPF0761 MEMBRANE PROTEIN YIHY"/>
    <property type="match status" value="1"/>
</dbReference>
<dbReference type="RefSeq" id="WP_128536465.1">
    <property type="nucleotide sequence ID" value="NZ_SBIW01000031.1"/>
</dbReference>
<evidence type="ECO:0000256" key="4">
    <source>
        <dbReference type="ARBA" id="ARBA00022989"/>
    </source>
</evidence>